<reference evidence="4" key="1">
    <citation type="submission" date="2021-01" db="EMBL/GenBank/DDBJ databases">
        <authorList>
            <person name="Corre E."/>
            <person name="Pelletier E."/>
            <person name="Niang G."/>
            <person name="Scheremetjew M."/>
            <person name="Finn R."/>
            <person name="Kale V."/>
            <person name="Holt S."/>
            <person name="Cochrane G."/>
            <person name="Meng A."/>
            <person name="Brown T."/>
            <person name="Cohen L."/>
        </authorList>
    </citation>
    <scope>NUCLEOTIDE SEQUENCE</scope>
    <source>
        <strain evidence="4">CCMP1661</strain>
    </source>
</reference>
<feature type="transmembrane region" description="Helical" evidence="3">
    <location>
        <begin position="233"/>
        <end position="251"/>
    </location>
</feature>
<evidence type="ECO:0000256" key="1">
    <source>
        <dbReference type="ARBA" id="ARBA00004474"/>
    </source>
</evidence>
<dbReference type="PANTHER" id="PTHR34214:SF3">
    <property type="entry name" value="PROTEIN CONSERVED IN THE GREEN LINEAGE AND DIATOMS 27, CHLOROPLASTIC"/>
    <property type="match status" value="1"/>
</dbReference>
<dbReference type="Pfam" id="PF06799">
    <property type="entry name" value="CGLD27-like"/>
    <property type="match status" value="1"/>
</dbReference>
<name>A0A6U1LWA6_9STRA</name>
<proteinExistence type="predicted"/>
<comment type="subcellular location">
    <subcellularLocation>
        <location evidence="1">Plastid</location>
    </subcellularLocation>
</comment>
<evidence type="ECO:0000256" key="2">
    <source>
        <dbReference type="ARBA" id="ARBA00022640"/>
    </source>
</evidence>
<dbReference type="AlphaFoldDB" id="A0A6U1LWA6"/>
<dbReference type="InterPro" id="IPR009631">
    <property type="entry name" value="CGLD27-like"/>
</dbReference>
<organism evidence="4">
    <name type="scientific">Fibrocapsa japonica</name>
    <dbReference type="NCBI Taxonomy" id="94617"/>
    <lineage>
        <taxon>Eukaryota</taxon>
        <taxon>Sar</taxon>
        <taxon>Stramenopiles</taxon>
        <taxon>Ochrophyta</taxon>
        <taxon>Raphidophyceae</taxon>
        <taxon>Chattonellales</taxon>
        <taxon>Chattonellaceae</taxon>
        <taxon>Fibrocapsa</taxon>
    </lineage>
</organism>
<evidence type="ECO:0000313" key="5">
    <source>
        <dbReference type="EMBL" id="CAD9858673.1"/>
    </source>
</evidence>
<evidence type="ECO:0000256" key="3">
    <source>
        <dbReference type="SAM" id="Phobius"/>
    </source>
</evidence>
<feature type="transmembrane region" description="Helical" evidence="3">
    <location>
        <begin position="163"/>
        <end position="184"/>
    </location>
</feature>
<dbReference type="EMBL" id="HBHR01002717">
    <property type="protein sequence ID" value="CAD9858672.1"/>
    <property type="molecule type" value="Transcribed_RNA"/>
</dbReference>
<keyword evidence="2" id="KW-0934">Plastid</keyword>
<accession>A0A6U1LWA6</accession>
<evidence type="ECO:0000313" key="4">
    <source>
        <dbReference type="EMBL" id="CAD9858672.1"/>
    </source>
</evidence>
<dbReference type="EMBL" id="HBHR01002718">
    <property type="protein sequence ID" value="CAD9858673.1"/>
    <property type="molecule type" value="Transcribed_RNA"/>
</dbReference>
<keyword evidence="3" id="KW-0812">Transmembrane</keyword>
<keyword evidence="3" id="KW-1133">Transmembrane helix</keyword>
<feature type="transmembrane region" description="Helical" evidence="3">
    <location>
        <begin position="124"/>
        <end position="143"/>
    </location>
</feature>
<gene>
    <name evidence="4" type="ORF">FJAP1339_LOCUS1190</name>
    <name evidence="5" type="ORF">FJAP1339_LOCUS1191</name>
</gene>
<evidence type="ECO:0008006" key="6">
    <source>
        <dbReference type="Google" id="ProtNLM"/>
    </source>
</evidence>
<sequence>MNSLLASHGICFLSAGIRELPISTVRSVLRPNTNTFRPTSAHGSTILSVRFAKIQKPPLPRDDDGDEDDDFFGAPGLQDPDAKPMYRMGDKTNTVPLDQQPFNELTNLKKAPFFGWAQKDLKFLLGRLGMVYALFFITLSYPISYATYPYGDQLLERLAAANLGNIIVVAVLVLRLYVGWAYIYDKLGSEVVEYEETGWYDGAQWVKPANVKTRDQFIATYEVKPVVERMEKIVGVFGVLVLLSVLAFKLLSVGDYDPYDPKILQTLQMDENAAIKDAAQNRGKPTYCGSRYYKTVAGGNNCE</sequence>
<dbReference type="PANTHER" id="PTHR34214">
    <property type="match status" value="1"/>
</dbReference>
<protein>
    <recommendedName>
        <fullName evidence="6">DUF1230 domain-containing protein</fullName>
    </recommendedName>
</protein>
<keyword evidence="3" id="KW-0472">Membrane</keyword>
<dbReference type="GO" id="GO:0009536">
    <property type="term" value="C:plastid"/>
    <property type="evidence" value="ECO:0007669"/>
    <property type="project" value="UniProtKB-SubCell"/>
</dbReference>